<feature type="chain" id="PRO_5040208081" description="Neuropeptide" evidence="1">
    <location>
        <begin position="18"/>
        <end position="67"/>
    </location>
</feature>
<proteinExistence type="predicted"/>
<evidence type="ECO:0008006" key="4">
    <source>
        <dbReference type="Google" id="ProtNLM"/>
    </source>
</evidence>
<name>A0A9P0DWE1_NEZVI</name>
<keyword evidence="3" id="KW-1185">Reference proteome</keyword>
<protein>
    <recommendedName>
        <fullName evidence="4">Neuropeptide</fullName>
    </recommendedName>
</protein>
<evidence type="ECO:0000313" key="3">
    <source>
        <dbReference type="Proteomes" id="UP001152798"/>
    </source>
</evidence>
<accession>A0A9P0DWE1</accession>
<evidence type="ECO:0000256" key="1">
    <source>
        <dbReference type="SAM" id="SignalP"/>
    </source>
</evidence>
<feature type="signal peptide" evidence="1">
    <location>
        <begin position="1"/>
        <end position="17"/>
    </location>
</feature>
<gene>
    <name evidence="2" type="ORF">NEZAVI_LOCUS658</name>
</gene>
<dbReference type="EMBL" id="OV725077">
    <property type="protein sequence ID" value="CAH1389214.1"/>
    <property type="molecule type" value="Genomic_DNA"/>
</dbReference>
<organism evidence="2 3">
    <name type="scientific">Nezara viridula</name>
    <name type="common">Southern green stink bug</name>
    <name type="synonym">Cimex viridulus</name>
    <dbReference type="NCBI Taxonomy" id="85310"/>
    <lineage>
        <taxon>Eukaryota</taxon>
        <taxon>Metazoa</taxon>
        <taxon>Ecdysozoa</taxon>
        <taxon>Arthropoda</taxon>
        <taxon>Hexapoda</taxon>
        <taxon>Insecta</taxon>
        <taxon>Pterygota</taxon>
        <taxon>Neoptera</taxon>
        <taxon>Paraneoptera</taxon>
        <taxon>Hemiptera</taxon>
        <taxon>Heteroptera</taxon>
        <taxon>Panheteroptera</taxon>
        <taxon>Pentatomomorpha</taxon>
        <taxon>Pentatomoidea</taxon>
        <taxon>Pentatomidae</taxon>
        <taxon>Pentatominae</taxon>
        <taxon>Nezara</taxon>
    </lineage>
</organism>
<dbReference type="AlphaFoldDB" id="A0A9P0DWE1"/>
<reference evidence="2" key="1">
    <citation type="submission" date="2022-01" db="EMBL/GenBank/DDBJ databases">
        <authorList>
            <person name="King R."/>
        </authorList>
    </citation>
    <scope>NUCLEOTIDE SEQUENCE</scope>
</reference>
<dbReference type="Proteomes" id="UP001152798">
    <property type="component" value="Chromosome 1"/>
</dbReference>
<evidence type="ECO:0000313" key="2">
    <source>
        <dbReference type="EMBL" id="CAH1389214.1"/>
    </source>
</evidence>
<sequence length="67" mass="7387">MVCKSFILFFACLSGAAYMSRDGYNSEGGVGEGNYPPRKPRPVIIIAHDTSAALRCARMMTEKWLSI</sequence>
<keyword evidence="1" id="KW-0732">Signal</keyword>